<reference evidence="1 2" key="1">
    <citation type="submission" date="2016-12" db="EMBL/GenBank/DDBJ databases">
        <authorList>
            <person name="Song W.-J."/>
            <person name="Kurnit D.M."/>
        </authorList>
    </citation>
    <scope>NUCLEOTIDE SEQUENCE [LARGE SCALE GENOMIC DNA]</scope>
    <source>
        <strain evidence="1 2">PCL1601</strain>
    </source>
</reference>
<name>A0A1Q8ETU5_9PSED</name>
<dbReference type="AlphaFoldDB" id="A0A1Q8ETU5"/>
<sequence length="82" mass="9474">MQLDIYRDQALEKLLIVEQGKDIHTLSIDEPTFLKGLVLNRTCDPDFGELPTRIDKDKVLEQVRLRGYFKTTLVVSLREIDG</sequence>
<comment type="caution">
    <text evidence="1">The sequence shown here is derived from an EMBL/GenBank/DDBJ whole genome shotgun (WGS) entry which is preliminary data.</text>
</comment>
<evidence type="ECO:0000313" key="2">
    <source>
        <dbReference type="Proteomes" id="UP000185578"/>
    </source>
</evidence>
<accession>A0A1Q8ETU5</accession>
<protein>
    <submittedName>
        <fullName evidence="1">Uncharacterized protein</fullName>
    </submittedName>
</protein>
<evidence type="ECO:0000313" key="1">
    <source>
        <dbReference type="EMBL" id="OLF55225.1"/>
    </source>
</evidence>
<organism evidence="1 2">
    <name type="scientific">Pseudomonas chlororaphis</name>
    <dbReference type="NCBI Taxonomy" id="587753"/>
    <lineage>
        <taxon>Bacteria</taxon>
        <taxon>Pseudomonadati</taxon>
        <taxon>Pseudomonadota</taxon>
        <taxon>Gammaproteobacteria</taxon>
        <taxon>Pseudomonadales</taxon>
        <taxon>Pseudomonadaceae</taxon>
        <taxon>Pseudomonas</taxon>
    </lineage>
</organism>
<gene>
    <name evidence="1" type="ORF">BTN82_09540</name>
</gene>
<dbReference type="Proteomes" id="UP000185578">
    <property type="component" value="Unassembled WGS sequence"/>
</dbReference>
<dbReference type="OrthoDB" id="6924870at2"/>
<proteinExistence type="predicted"/>
<dbReference type="RefSeq" id="WP_075118879.1">
    <property type="nucleotide sequence ID" value="NZ_MSCT01000008.1"/>
</dbReference>
<dbReference type="EMBL" id="MSCT01000008">
    <property type="protein sequence ID" value="OLF55225.1"/>
    <property type="molecule type" value="Genomic_DNA"/>
</dbReference>